<dbReference type="Pfam" id="PF00999">
    <property type="entry name" value="Na_H_Exchanger"/>
    <property type="match status" value="1"/>
</dbReference>
<evidence type="ECO:0000256" key="4">
    <source>
        <dbReference type="ARBA" id="ARBA00022989"/>
    </source>
</evidence>
<dbReference type="Gene3D" id="1.20.1530.20">
    <property type="match status" value="1"/>
</dbReference>
<dbReference type="InterPro" id="IPR006153">
    <property type="entry name" value="Cation/H_exchanger_TM"/>
</dbReference>
<dbReference type="AlphaFoldDB" id="A0A0K9XIU8"/>
<dbReference type="InterPro" id="IPR038770">
    <property type="entry name" value="Na+/solute_symporter_sf"/>
</dbReference>
<evidence type="ECO:0000256" key="1">
    <source>
        <dbReference type="ARBA" id="ARBA00004141"/>
    </source>
</evidence>
<feature type="domain" description="Cation/H+ exchanger transmembrane" evidence="8">
    <location>
        <begin position="7"/>
        <end position="128"/>
    </location>
</feature>
<dbReference type="GO" id="GO:0015297">
    <property type="term" value="F:antiporter activity"/>
    <property type="evidence" value="ECO:0007669"/>
    <property type="project" value="InterPro"/>
</dbReference>
<comment type="subcellular location">
    <subcellularLocation>
        <location evidence="1">Membrane</location>
        <topology evidence="1">Multi-pass membrane protein</topology>
    </subcellularLocation>
</comment>
<gene>
    <name evidence="9" type="ORF">AC230_00830</name>
</gene>
<evidence type="ECO:0000313" key="10">
    <source>
        <dbReference type="Proteomes" id="UP000037288"/>
    </source>
</evidence>
<dbReference type="PATRIC" id="fig|1678637.3.peg.174"/>
<dbReference type="GO" id="GO:1902600">
    <property type="term" value="P:proton transmembrane transport"/>
    <property type="evidence" value="ECO:0007669"/>
    <property type="project" value="InterPro"/>
</dbReference>
<dbReference type="PANTHER" id="PTHR32468">
    <property type="entry name" value="CATION/H + ANTIPORTER"/>
    <property type="match status" value="1"/>
</dbReference>
<dbReference type="EMBL" id="LFXA01000002">
    <property type="protein sequence ID" value="KNB53285.1"/>
    <property type="molecule type" value="Genomic_DNA"/>
</dbReference>
<dbReference type="GO" id="GO:0016020">
    <property type="term" value="C:membrane"/>
    <property type="evidence" value="ECO:0007669"/>
    <property type="project" value="UniProtKB-SubCell"/>
</dbReference>
<name>A0A0K9XIU8_9ACTN</name>
<feature type="transmembrane region" description="Helical" evidence="7">
    <location>
        <begin position="20"/>
        <end position="39"/>
    </location>
</feature>
<evidence type="ECO:0000256" key="2">
    <source>
        <dbReference type="ARBA" id="ARBA00022448"/>
    </source>
</evidence>
<proteinExistence type="predicted"/>
<evidence type="ECO:0000313" key="9">
    <source>
        <dbReference type="EMBL" id="KNB53285.1"/>
    </source>
</evidence>
<sequence length="157" mass="16737">VMPRLPEVTGIADRTDAVVSWLLLPMFFATVGLRTNIGLMEGGSDWLLCALLVVLAMVGKLIGTSLPAQLLGVDRRRATQLGVMMSCRGLTELVVLDVGLQLGLIPPRLFAMLVVMTLVTTMITAPLLRRLRIGGEVDGLSPADSASSPETRAAGWL</sequence>
<feature type="transmembrane region" description="Helical" evidence="7">
    <location>
        <begin position="46"/>
        <end position="66"/>
    </location>
</feature>
<protein>
    <recommendedName>
        <fullName evidence="8">Cation/H+ exchanger transmembrane domain-containing protein</fullName>
    </recommendedName>
</protein>
<dbReference type="RefSeq" id="WP_049713986.1">
    <property type="nucleotide sequence ID" value="NZ_LFXA01000002.1"/>
</dbReference>
<keyword evidence="5" id="KW-0406">Ion transport</keyword>
<keyword evidence="4 7" id="KW-1133">Transmembrane helix</keyword>
<dbReference type="PANTHER" id="PTHR32468:SF0">
    <property type="entry name" value="K(+)_H(+) ANTIPORTER 1"/>
    <property type="match status" value="1"/>
</dbReference>
<evidence type="ECO:0000256" key="7">
    <source>
        <dbReference type="SAM" id="Phobius"/>
    </source>
</evidence>
<keyword evidence="6 7" id="KW-0472">Membrane</keyword>
<comment type="caution">
    <text evidence="9">The sequence shown here is derived from an EMBL/GenBank/DDBJ whole genome shotgun (WGS) entry which is preliminary data.</text>
</comment>
<reference evidence="10" key="1">
    <citation type="submission" date="2015-07" db="EMBL/GenBank/DDBJ databases">
        <title>Draft genome sequence of Streptomyces sp. CMAA 1322, a bacterium isolated from Caatinga biome, from dry forest semiarid of Brazil.</title>
        <authorList>
            <person name="Santos S.N."/>
            <person name="Gacesa R."/>
            <person name="Taketani R.G."/>
            <person name="Long P.F."/>
            <person name="Melo I.S."/>
        </authorList>
    </citation>
    <scope>NUCLEOTIDE SEQUENCE [LARGE SCALE GENOMIC DNA]</scope>
    <source>
        <strain evidence="10">CMAA 1322</strain>
    </source>
</reference>
<evidence type="ECO:0000259" key="8">
    <source>
        <dbReference type="Pfam" id="PF00999"/>
    </source>
</evidence>
<evidence type="ECO:0000256" key="3">
    <source>
        <dbReference type="ARBA" id="ARBA00022692"/>
    </source>
</evidence>
<feature type="non-terminal residue" evidence="9">
    <location>
        <position position="1"/>
    </location>
</feature>
<dbReference type="STRING" id="1678637.AC230_00830"/>
<dbReference type="Proteomes" id="UP000037288">
    <property type="component" value="Unassembled WGS sequence"/>
</dbReference>
<organism evidence="9 10">
    <name type="scientific">Streptomyces caatingaensis</name>
    <dbReference type="NCBI Taxonomy" id="1678637"/>
    <lineage>
        <taxon>Bacteria</taxon>
        <taxon>Bacillati</taxon>
        <taxon>Actinomycetota</taxon>
        <taxon>Actinomycetes</taxon>
        <taxon>Kitasatosporales</taxon>
        <taxon>Streptomycetaceae</taxon>
        <taxon>Streptomyces</taxon>
    </lineage>
</organism>
<keyword evidence="10" id="KW-1185">Reference proteome</keyword>
<evidence type="ECO:0000256" key="5">
    <source>
        <dbReference type="ARBA" id="ARBA00023065"/>
    </source>
</evidence>
<accession>A0A0K9XIU8</accession>
<keyword evidence="3 7" id="KW-0812">Transmembrane</keyword>
<dbReference type="InterPro" id="IPR050794">
    <property type="entry name" value="CPA2_transporter"/>
</dbReference>
<evidence type="ECO:0000256" key="6">
    <source>
        <dbReference type="ARBA" id="ARBA00023136"/>
    </source>
</evidence>
<keyword evidence="2" id="KW-0813">Transport</keyword>
<feature type="transmembrane region" description="Helical" evidence="7">
    <location>
        <begin position="109"/>
        <end position="128"/>
    </location>
</feature>